<dbReference type="EMBL" id="OX459944">
    <property type="protein sequence ID" value="CAI9178675.1"/>
    <property type="molecule type" value="Genomic_DNA"/>
</dbReference>
<feature type="compositionally biased region" description="Gly residues" evidence="1">
    <location>
        <begin position="194"/>
        <end position="203"/>
    </location>
</feature>
<feature type="compositionally biased region" description="Low complexity" evidence="1">
    <location>
        <begin position="134"/>
        <end position="151"/>
    </location>
</feature>
<proteinExistence type="predicted"/>
<protein>
    <submittedName>
        <fullName evidence="2">Uncharacterized protein</fullName>
    </submittedName>
</protein>
<reference evidence="2" key="1">
    <citation type="submission" date="2023-04" db="EMBL/GenBank/DDBJ databases">
        <authorList>
            <consortium name="ELIXIR-Norway"/>
        </authorList>
    </citation>
    <scope>NUCLEOTIDE SEQUENCE [LARGE SCALE GENOMIC DNA]</scope>
</reference>
<gene>
    <name evidence="2" type="ORF">MRATA1EN1_LOCUS27637</name>
</gene>
<feature type="compositionally biased region" description="Basic and acidic residues" evidence="1">
    <location>
        <begin position="58"/>
        <end position="76"/>
    </location>
</feature>
<organism evidence="2 3">
    <name type="scientific">Rangifer tarandus platyrhynchus</name>
    <name type="common">Svalbard reindeer</name>
    <dbReference type="NCBI Taxonomy" id="3082113"/>
    <lineage>
        <taxon>Eukaryota</taxon>
        <taxon>Metazoa</taxon>
        <taxon>Chordata</taxon>
        <taxon>Craniata</taxon>
        <taxon>Vertebrata</taxon>
        <taxon>Euteleostomi</taxon>
        <taxon>Mammalia</taxon>
        <taxon>Eutheria</taxon>
        <taxon>Laurasiatheria</taxon>
        <taxon>Artiodactyla</taxon>
        <taxon>Ruminantia</taxon>
        <taxon>Pecora</taxon>
        <taxon>Cervidae</taxon>
        <taxon>Odocoileinae</taxon>
        <taxon>Rangifer</taxon>
    </lineage>
</organism>
<keyword evidence="3" id="KW-1185">Reference proteome</keyword>
<feature type="compositionally biased region" description="Basic residues" evidence="1">
    <location>
        <begin position="166"/>
        <end position="175"/>
    </location>
</feature>
<feature type="compositionally biased region" description="Basic residues" evidence="1">
    <location>
        <begin position="108"/>
        <end position="133"/>
    </location>
</feature>
<dbReference type="Proteomes" id="UP001176941">
    <property type="component" value="Chromosome 8"/>
</dbReference>
<feature type="compositionally biased region" description="Pro residues" evidence="1">
    <location>
        <begin position="283"/>
        <end position="293"/>
    </location>
</feature>
<accession>A0ABN8ZXE4</accession>
<evidence type="ECO:0000313" key="2">
    <source>
        <dbReference type="EMBL" id="CAI9178675.1"/>
    </source>
</evidence>
<feature type="region of interest" description="Disordered" evidence="1">
    <location>
        <begin position="1"/>
        <end position="305"/>
    </location>
</feature>
<feature type="compositionally biased region" description="Low complexity" evidence="1">
    <location>
        <begin position="257"/>
        <end position="282"/>
    </location>
</feature>
<feature type="compositionally biased region" description="Polar residues" evidence="1">
    <location>
        <begin position="318"/>
        <end position="328"/>
    </location>
</feature>
<evidence type="ECO:0000256" key="1">
    <source>
        <dbReference type="SAM" id="MobiDB-lite"/>
    </source>
</evidence>
<feature type="compositionally biased region" description="Basic and acidic residues" evidence="1">
    <location>
        <begin position="1"/>
        <end position="13"/>
    </location>
</feature>
<feature type="compositionally biased region" description="Low complexity" evidence="1">
    <location>
        <begin position="24"/>
        <end position="40"/>
    </location>
</feature>
<sequence length="339" mass="34640">MQAGENKRSDGRKAQINPAPPSAPAAGAPRLRSGSESAGPGAPPDPAGRGRGGSAHLGGKEPREVPRKPRCPDGEAHCGPASRTPPPPPARVFLFGDRSAPGQAAAQVRRRGWGGHKLAGRSRRWRGRRRQGRPPRAVPAAARPRPLAPRSHPAPAPPRLGARGRWGARTRRLKPPHGCSGRPSGRLARTKRSGGAGWGGGGEARASERAAHPARLAGEVLAARTARPGGRAGEEARSPSGPPRDAHAGTRAPQPRSPAGEAAAPSAGPGAAVRAPSRSGSAPPRPPDVPAPPGAGGSEEWGLLFSPEDNFQYELQQELGPSTRNVEGTGTPDAGGAPS</sequence>
<feature type="region of interest" description="Disordered" evidence="1">
    <location>
        <begin position="318"/>
        <end position="339"/>
    </location>
</feature>
<name>A0ABN8ZXE4_RANTA</name>
<evidence type="ECO:0000313" key="3">
    <source>
        <dbReference type="Proteomes" id="UP001176941"/>
    </source>
</evidence>